<dbReference type="Gene3D" id="3.80.10.10">
    <property type="entry name" value="Ribonuclease Inhibitor"/>
    <property type="match status" value="1"/>
</dbReference>
<dbReference type="CDD" id="cd22159">
    <property type="entry name" value="F-box_AtTIR1-like"/>
    <property type="match status" value="1"/>
</dbReference>
<reference evidence="3" key="1">
    <citation type="submission" date="2020-10" db="EMBL/GenBank/DDBJ databases">
        <authorList>
            <person name="Han B."/>
            <person name="Lu T."/>
            <person name="Zhao Q."/>
            <person name="Huang X."/>
            <person name="Zhao Y."/>
        </authorList>
    </citation>
    <scope>NUCLEOTIDE SEQUENCE</scope>
</reference>
<evidence type="ECO:0000259" key="2">
    <source>
        <dbReference type="Pfam" id="PF18791"/>
    </source>
</evidence>
<dbReference type="SUPFAM" id="SSF52047">
    <property type="entry name" value="RNI-like"/>
    <property type="match status" value="2"/>
</dbReference>
<evidence type="ECO:0000313" key="4">
    <source>
        <dbReference type="Proteomes" id="UP000604825"/>
    </source>
</evidence>
<keyword evidence="4" id="KW-1185">Reference proteome</keyword>
<dbReference type="InterPro" id="IPR041567">
    <property type="entry name" value="COI1_F-box"/>
</dbReference>
<evidence type="ECO:0000313" key="3">
    <source>
        <dbReference type="EMBL" id="CAD6203021.1"/>
    </source>
</evidence>
<dbReference type="EMBL" id="CAJGYO010000001">
    <property type="protein sequence ID" value="CAD6203021.1"/>
    <property type="molecule type" value="Genomic_DNA"/>
</dbReference>
<proteinExistence type="predicted"/>
<dbReference type="InterPro" id="IPR032675">
    <property type="entry name" value="LRR_dom_sf"/>
</dbReference>
<dbReference type="Gene3D" id="1.20.1280.50">
    <property type="match status" value="1"/>
</dbReference>
<dbReference type="InterPro" id="IPR041101">
    <property type="entry name" value="Transp_inhibit"/>
</dbReference>
<dbReference type="PANTHER" id="PTHR16134">
    <property type="entry name" value="F-BOX/TPR REPEAT PROTEIN POF3"/>
    <property type="match status" value="1"/>
</dbReference>
<dbReference type="PANTHER" id="PTHR16134:SF43">
    <property type="entry name" value="CORONATINE-INSENSITIVE PROTEIN 1"/>
    <property type="match status" value="1"/>
</dbReference>
<dbReference type="OrthoDB" id="550575at2759"/>
<organism evidence="3 4">
    <name type="scientific">Miscanthus lutarioriparius</name>
    <dbReference type="NCBI Taxonomy" id="422564"/>
    <lineage>
        <taxon>Eukaryota</taxon>
        <taxon>Viridiplantae</taxon>
        <taxon>Streptophyta</taxon>
        <taxon>Embryophyta</taxon>
        <taxon>Tracheophyta</taxon>
        <taxon>Spermatophyta</taxon>
        <taxon>Magnoliopsida</taxon>
        <taxon>Liliopsida</taxon>
        <taxon>Poales</taxon>
        <taxon>Poaceae</taxon>
        <taxon>PACMAD clade</taxon>
        <taxon>Panicoideae</taxon>
        <taxon>Andropogonodae</taxon>
        <taxon>Andropogoneae</taxon>
        <taxon>Saccharinae</taxon>
        <taxon>Miscanthus</taxon>
    </lineage>
</organism>
<feature type="domain" description="COI1 F-box" evidence="1">
    <location>
        <begin position="19"/>
        <end position="58"/>
    </location>
</feature>
<evidence type="ECO:0008006" key="5">
    <source>
        <dbReference type="Google" id="ProtNLM"/>
    </source>
</evidence>
<dbReference type="FunFam" id="1.20.1280.50:FF:000034">
    <property type="entry name" value="Coronatine-insensitive protein homolog 2"/>
    <property type="match status" value="1"/>
</dbReference>
<evidence type="ECO:0000259" key="1">
    <source>
        <dbReference type="Pfam" id="PF18511"/>
    </source>
</evidence>
<dbReference type="Pfam" id="PF18511">
    <property type="entry name" value="F-box_5"/>
    <property type="match status" value="1"/>
</dbReference>
<accession>A0A811M8A3</accession>
<protein>
    <recommendedName>
        <fullName evidence="5">Coronatine-insensitive protein 1</fullName>
    </recommendedName>
</protein>
<dbReference type="Pfam" id="PF18791">
    <property type="entry name" value="Transp_inhibit"/>
    <property type="match status" value="1"/>
</dbReference>
<dbReference type="AlphaFoldDB" id="A0A811M8A3"/>
<dbReference type="FunFam" id="3.80.10.10:FF:000124">
    <property type="entry name" value="Coronatine-insensitive protein 1"/>
    <property type="match status" value="1"/>
</dbReference>
<name>A0A811M8A3_9POAL</name>
<feature type="domain" description="Transport inhibitor response 1" evidence="2">
    <location>
        <begin position="77"/>
        <end position="123"/>
    </location>
</feature>
<dbReference type="Proteomes" id="UP000604825">
    <property type="component" value="Unassembled WGS sequence"/>
</dbReference>
<gene>
    <name evidence="3" type="ORF">NCGR_LOCUS1257</name>
</gene>
<comment type="caution">
    <text evidence="3">The sequence shown here is derived from an EMBL/GenBank/DDBJ whole genome shotgun (WGS) entry which is preliminary data.</text>
</comment>
<sequence length="591" mass="66683">MGGEAEGGERRLGRVLSFGIPDTALGLVMGYVEDPWDRDAISLVCRHWCRVDALSRKHVTVAMAYSTTPERLFRRFPCLESLKLKAKPRAAMFNLISEDWGGSASPWIRQLSATFHFLKKLHLRRMIVCNEDINILVRAKAHMLVALKLDRCSGFSTASITLIARSCRKLETLFLEESNIDEKENDEWIRELATSNSVLETLNFFLTDLRASPEYLTLLVRNCQRLKTLKISECFMPDLVSLFRSAQALQEFAGGSFEEQGQPVASRNYANYYFPPSLHRLSLLYMGTNEMQILFPYAAALKKLDLQFTFLSTEEHCQIVQRCPNLETLEVRDVIGDRGLQVVAQTCKKLQRLRVERGDDDQGGLEDEQGRISQVGLMAVAQGCPELTYWAIHVSDITNAALEAVGTCSRNLNDFRLVLLDREAHITELPLDNGVRALLKGCTKLRRFAFYVRPGALSDVGLGYVGEYSKSIRYMLLGNVGESDNGIIQLSKGCLSLQKLELRGCYFSEHALAMAALELKSLRYLWVQGFRSSPTGTDLMAMVRPFWNIEYIVPGQDEPCPEHQKQILAYYSLAGRRTDCPPSVTPLYPAF</sequence>